<keyword evidence="6 8" id="KW-0408">Iron</keyword>
<dbReference type="GO" id="GO:0004497">
    <property type="term" value="F:monooxygenase activity"/>
    <property type="evidence" value="ECO:0007669"/>
    <property type="project" value="UniProtKB-KW"/>
</dbReference>
<dbReference type="PROSITE" id="PS00086">
    <property type="entry name" value="CYTOCHROME_P450"/>
    <property type="match status" value="1"/>
</dbReference>
<evidence type="ECO:0000256" key="2">
    <source>
        <dbReference type="ARBA" id="ARBA00010617"/>
    </source>
</evidence>
<organism evidence="10 11">
    <name type="scientific">Mizuhopecten yessoensis</name>
    <name type="common">Japanese scallop</name>
    <name type="synonym">Patinopecten yessoensis</name>
    <dbReference type="NCBI Taxonomy" id="6573"/>
    <lineage>
        <taxon>Eukaryota</taxon>
        <taxon>Metazoa</taxon>
        <taxon>Spiralia</taxon>
        <taxon>Lophotrochozoa</taxon>
        <taxon>Mollusca</taxon>
        <taxon>Bivalvia</taxon>
        <taxon>Autobranchia</taxon>
        <taxon>Pteriomorphia</taxon>
        <taxon>Pectinida</taxon>
        <taxon>Pectinoidea</taxon>
        <taxon>Pectinidae</taxon>
        <taxon>Mizuhopecten</taxon>
    </lineage>
</organism>
<dbReference type="PANTHER" id="PTHR24279:SF120">
    <property type="entry name" value="CYTOCHROME P450"/>
    <property type="match status" value="1"/>
</dbReference>
<dbReference type="GO" id="GO:0020037">
    <property type="term" value="F:heme binding"/>
    <property type="evidence" value="ECO:0007669"/>
    <property type="project" value="InterPro"/>
</dbReference>
<keyword evidence="4 8" id="KW-0479">Metal-binding</keyword>
<comment type="caution">
    <text evidence="10">The sequence shown here is derived from an EMBL/GenBank/DDBJ whole genome shotgun (WGS) entry which is preliminary data.</text>
</comment>
<reference evidence="10 11" key="1">
    <citation type="journal article" date="2017" name="Nat. Ecol. Evol.">
        <title>Scallop genome provides insights into evolution of bilaterian karyotype and development.</title>
        <authorList>
            <person name="Wang S."/>
            <person name="Zhang J."/>
            <person name="Jiao W."/>
            <person name="Li J."/>
            <person name="Xun X."/>
            <person name="Sun Y."/>
            <person name="Guo X."/>
            <person name="Huan P."/>
            <person name="Dong B."/>
            <person name="Zhang L."/>
            <person name="Hu X."/>
            <person name="Sun X."/>
            <person name="Wang J."/>
            <person name="Zhao C."/>
            <person name="Wang Y."/>
            <person name="Wang D."/>
            <person name="Huang X."/>
            <person name="Wang R."/>
            <person name="Lv J."/>
            <person name="Li Y."/>
            <person name="Zhang Z."/>
            <person name="Liu B."/>
            <person name="Lu W."/>
            <person name="Hui Y."/>
            <person name="Liang J."/>
            <person name="Zhou Z."/>
            <person name="Hou R."/>
            <person name="Li X."/>
            <person name="Liu Y."/>
            <person name="Li H."/>
            <person name="Ning X."/>
            <person name="Lin Y."/>
            <person name="Zhao L."/>
            <person name="Xing Q."/>
            <person name="Dou J."/>
            <person name="Li Y."/>
            <person name="Mao J."/>
            <person name="Guo H."/>
            <person name="Dou H."/>
            <person name="Li T."/>
            <person name="Mu C."/>
            <person name="Jiang W."/>
            <person name="Fu Q."/>
            <person name="Fu X."/>
            <person name="Miao Y."/>
            <person name="Liu J."/>
            <person name="Yu Q."/>
            <person name="Li R."/>
            <person name="Liao H."/>
            <person name="Li X."/>
            <person name="Kong Y."/>
            <person name="Jiang Z."/>
            <person name="Chourrout D."/>
            <person name="Li R."/>
            <person name="Bao Z."/>
        </authorList>
    </citation>
    <scope>NUCLEOTIDE SEQUENCE [LARGE SCALE GENOMIC DNA]</scope>
    <source>
        <strain evidence="10 11">PY_sf001</strain>
    </source>
</reference>
<dbReference type="PRINTS" id="PR00463">
    <property type="entry name" value="EP450I"/>
</dbReference>
<evidence type="ECO:0000313" key="11">
    <source>
        <dbReference type="Proteomes" id="UP000242188"/>
    </source>
</evidence>
<dbReference type="STRING" id="6573.A0A210QQ27"/>
<dbReference type="Pfam" id="PF00067">
    <property type="entry name" value="p450"/>
    <property type="match status" value="1"/>
</dbReference>
<dbReference type="InterPro" id="IPR050479">
    <property type="entry name" value="CYP11_CYP27_families"/>
</dbReference>
<dbReference type="PANTHER" id="PTHR24279">
    <property type="entry name" value="CYTOCHROME P450"/>
    <property type="match status" value="1"/>
</dbReference>
<name>A0A210QQ27_MIZYE</name>
<evidence type="ECO:0000256" key="7">
    <source>
        <dbReference type="ARBA" id="ARBA00023033"/>
    </source>
</evidence>
<keyword evidence="7 9" id="KW-0503">Monooxygenase</keyword>
<dbReference type="InterPro" id="IPR017972">
    <property type="entry name" value="Cyt_P450_CS"/>
</dbReference>
<dbReference type="InterPro" id="IPR001128">
    <property type="entry name" value="Cyt_P450"/>
</dbReference>
<keyword evidence="11" id="KW-1185">Reference proteome</keyword>
<feature type="binding site" description="axial binding residue" evidence="8">
    <location>
        <position position="479"/>
    </location>
    <ligand>
        <name>heme</name>
        <dbReference type="ChEBI" id="CHEBI:30413"/>
    </ligand>
    <ligandPart>
        <name>Fe</name>
        <dbReference type="ChEBI" id="CHEBI:18248"/>
    </ligandPart>
</feature>
<dbReference type="InterPro" id="IPR002401">
    <property type="entry name" value="Cyt_P450_E_grp-I"/>
</dbReference>
<evidence type="ECO:0000256" key="1">
    <source>
        <dbReference type="ARBA" id="ARBA00001971"/>
    </source>
</evidence>
<dbReference type="GO" id="GO:0016705">
    <property type="term" value="F:oxidoreductase activity, acting on paired donors, with incorporation or reduction of molecular oxygen"/>
    <property type="evidence" value="ECO:0007669"/>
    <property type="project" value="InterPro"/>
</dbReference>
<sequence length="532" mass="61097">MSLYRPARKIARVPSSLMSHTRKSSAASVVQPNTAKCPFAAALPIHDPDIAFPSMASDSAIKPFEEMPSPRGIYGIPYLGTALQQYPFTKYRTERFDERAEEWRREFGDICRVRLPSEWNVFVFDPCDVETTFRADSKYPFRRSLPLFDVYNNSRNRESTIGERNGKNWWELRSPAQKGIGRPKTLSKLLPKLSVVADDFVNNCRETGRLENLPYPFFEYASEGAGLLCFNKRLGIVSSPGSPVNREFMEFVDNYFDYFGEQLLAPIHWFKWFRTPGYRKFENASDILMSYTDKHTEIAVKNLKKTPDSNEFNLLHFLLTTPGMTPAKVSSLIVDVFRGGIDSTANAMTFMLYHLAKYPDIQEKLYEELAPRIPAEGPIGQDGFKDLHYLKACLKESFRFVYPVIMGTQRVLDRDVVLSNYAVPAGTTINLCITSMCKNEKYFANPDKFLPERWLRSNPYREKSHPFAHIPFGYGTRNCVGQRFAEQEIYVSVSKIVKNFKISLPKGQDDVQFVYSTFATPKHKFTLNLKPR</sequence>
<dbReference type="EMBL" id="NEDP02002420">
    <property type="protein sequence ID" value="OWF50846.1"/>
    <property type="molecule type" value="Genomic_DNA"/>
</dbReference>
<evidence type="ECO:0000256" key="3">
    <source>
        <dbReference type="ARBA" id="ARBA00022617"/>
    </source>
</evidence>
<evidence type="ECO:0000256" key="5">
    <source>
        <dbReference type="ARBA" id="ARBA00023002"/>
    </source>
</evidence>
<evidence type="ECO:0000256" key="6">
    <source>
        <dbReference type="ARBA" id="ARBA00023004"/>
    </source>
</evidence>
<dbReference type="CDD" id="cd11054">
    <property type="entry name" value="CYP24A1-like"/>
    <property type="match status" value="1"/>
</dbReference>
<keyword evidence="3 8" id="KW-0349">Heme</keyword>
<comment type="cofactor">
    <cofactor evidence="1 8">
        <name>heme</name>
        <dbReference type="ChEBI" id="CHEBI:30413"/>
    </cofactor>
</comment>
<dbReference type="InterPro" id="IPR036396">
    <property type="entry name" value="Cyt_P450_sf"/>
</dbReference>
<evidence type="ECO:0000256" key="4">
    <source>
        <dbReference type="ARBA" id="ARBA00022723"/>
    </source>
</evidence>
<dbReference type="AlphaFoldDB" id="A0A210QQ27"/>
<protein>
    <submittedName>
        <fullName evidence="10">Cytochrome P450 10</fullName>
    </submittedName>
</protein>
<evidence type="ECO:0000313" key="10">
    <source>
        <dbReference type="EMBL" id="OWF50846.1"/>
    </source>
</evidence>
<keyword evidence="5 9" id="KW-0560">Oxidoreductase</keyword>
<dbReference type="GO" id="GO:0005506">
    <property type="term" value="F:iron ion binding"/>
    <property type="evidence" value="ECO:0007669"/>
    <property type="project" value="InterPro"/>
</dbReference>
<dbReference type="Proteomes" id="UP000242188">
    <property type="component" value="Unassembled WGS sequence"/>
</dbReference>
<proteinExistence type="inferred from homology"/>
<dbReference type="SUPFAM" id="SSF48264">
    <property type="entry name" value="Cytochrome P450"/>
    <property type="match status" value="1"/>
</dbReference>
<evidence type="ECO:0000256" key="8">
    <source>
        <dbReference type="PIRSR" id="PIRSR602401-1"/>
    </source>
</evidence>
<accession>A0A210QQ27</accession>
<comment type="similarity">
    <text evidence="2 9">Belongs to the cytochrome P450 family.</text>
</comment>
<dbReference type="Gene3D" id="1.10.630.10">
    <property type="entry name" value="Cytochrome P450"/>
    <property type="match status" value="1"/>
</dbReference>
<dbReference type="OrthoDB" id="3945418at2759"/>
<evidence type="ECO:0000256" key="9">
    <source>
        <dbReference type="RuleBase" id="RU000461"/>
    </source>
</evidence>
<gene>
    <name evidence="10" type="ORF">KP79_PYT13808</name>
</gene>
<dbReference type="PRINTS" id="PR00385">
    <property type="entry name" value="P450"/>
</dbReference>